<feature type="transmembrane region" description="Helical" evidence="16">
    <location>
        <begin position="1174"/>
        <end position="1194"/>
    </location>
</feature>
<keyword evidence="21" id="KW-1185">Reference proteome</keyword>
<dbReference type="STRING" id="356882.A0A423W3U0"/>
<feature type="binding site" evidence="14">
    <location>
        <position position="651"/>
    </location>
    <ligand>
        <name>ATP</name>
        <dbReference type="ChEBI" id="CHEBI:30616"/>
    </ligand>
</feature>
<evidence type="ECO:0000256" key="8">
    <source>
        <dbReference type="ARBA" id="ARBA00022967"/>
    </source>
</evidence>
<feature type="binding site" evidence="14">
    <location>
        <position position="1088"/>
    </location>
    <ligand>
        <name>ATP</name>
        <dbReference type="ChEBI" id="CHEBI:30616"/>
    </ligand>
</feature>
<comment type="subcellular location">
    <subcellularLocation>
        <location evidence="1 16">Membrane</location>
        <topology evidence="1 16">Multi-pass membrane protein</topology>
    </subcellularLocation>
</comment>
<dbReference type="Pfam" id="PF16212">
    <property type="entry name" value="PhoLip_ATPase_C"/>
    <property type="match status" value="1"/>
</dbReference>
<evidence type="ECO:0000256" key="5">
    <source>
        <dbReference type="ARBA" id="ARBA00022741"/>
    </source>
</evidence>
<dbReference type="InterPro" id="IPR032631">
    <property type="entry name" value="P-type_ATPase_N"/>
</dbReference>
<feature type="transmembrane region" description="Helical" evidence="16">
    <location>
        <begin position="1224"/>
        <end position="1246"/>
    </location>
</feature>
<dbReference type="InterPro" id="IPR023299">
    <property type="entry name" value="ATPase_P-typ_cyto_dom_N"/>
</dbReference>
<dbReference type="PRINTS" id="PR00119">
    <property type="entry name" value="CATATPASE"/>
</dbReference>
<feature type="binding site" evidence="14">
    <location>
        <position position="504"/>
    </location>
    <ligand>
        <name>ATP</name>
        <dbReference type="ChEBI" id="CHEBI:30616"/>
    </ligand>
</feature>
<dbReference type="EMBL" id="LKEA01000027">
    <property type="protein sequence ID" value="ROV98002.1"/>
    <property type="molecule type" value="Genomic_DNA"/>
</dbReference>
<evidence type="ECO:0000256" key="15">
    <source>
        <dbReference type="PIRSR" id="PIRSR606539-3"/>
    </source>
</evidence>
<keyword evidence="8 16" id="KW-1278">Translocase</keyword>
<protein>
    <recommendedName>
        <fullName evidence="16">Phospholipid-transporting ATPase</fullName>
        <ecNumber evidence="16">7.6.2.1</ecNumber>
    </recommendedName>
</protein>
<feature type="region of interest" description="Disordered" evidence="17">
    <location>
        <begin position="1"/>
        <end position="47"/>
    </location>
</feature>
<feature type="binding site" evidence="15">
    <location>
        <position position="1084"/>
    </location>
    <ligand>
        <name>Mg(2+)</name>
        <dbReference type="ChEBI" id="CHEBI:18420"/>
    </ligand>
</feature>
<dbReference type="Proteomes" id="UP000283895">
    <property type="component" value="Unassembled WGS sequence"/>
</dbReference>
<dbReference type="InterPro" id="IPR008250">
    <property type="entry name" value="ATPase_P-typ_transduc_dom_A_sf"/>
</dbReference>
<dbReference type="GO" id="GO:0005524">
    <property type="term" value="F:ATP binding"/>
    <property type="evidence" value="ECO:0007669"/>
    <property type="project" value="UniProtKB-UniRule"/>
</dbReference>
<dbReference type="GO" id="GO:0140326">
    <property type="term" value="F:ATPase-coupled intramembrane lipid transporter activity"/>
    <property type="evidence" value="ECO:0007669"/>
    <property type="project" value="UniProtKB-EC"/>
</dbReference>
<dbReference type="SUPFAM" id="SSF81660">
    <property type="entry name" value="Metal cation-transporting ATPase, ATP-binding domain N"/>
    <property type="match status" value="1"/>
</dbReference>
<feature type="binding site" evidence="14">
    <location>
        <position position="955"/>
    </location>
    <ligand>
        <name>ATP</name>
        <dbReference type="ChEBI" id="CHEBI:30616"/>
    </ligand>
</feature>
<evidence type="ECO:0000256" key="2">
    <source>
        <dbReference type="ARBA" id="ARBA00008109"/>
    </source>
</evidence>
<dbReference type="EC" id="7.6.2.1" evidence="16"/>
<keyword evidence="5 14" id="KW-0547">Nucleotide-binding</keyword>
<keyword evidence="6 14" id="KW-0067">ATP-binding</keyword>
<keyword evidence="4 15" id="KW-0479">Metal-binding</keyword>
<dbReference type="GO" id="GO:0032456">
    <property type="term" value="P:endocytic recycling"/>
    <property type="evidence" value="ECO:0007669"/>
    <property type="project" value="TreeGrafter"/>
</dbReference>
<evidence type="ECO:0000256" key="1">
    <source>
        <dbReference type="ARBA" id="ARBA00004141"/>
    </source>
</evidence>
<feature type="transmembrane region" description="Helical" evidence="16">
    <location>
        <begin position="1258"/>
        <end position="1277"/>
    </location>
</feature>
<evidence type="ECO:0000256" key="10">
    <source>
        <dbReference type="ARBA" id="ARBA00023136"/>
    </source>
</evidence>
<dbReference type="InterPro" id="IPR006539">
    <property type="entry name" value="P-type_ATPase_IV"/>
</dbReference>
<dbReference type="PANTHER" id="PTHR24092:SF174">
    <property type="entry name" value="PHOSPHOLIPID-TRANSPORTING ATPASE DNF3-RELATED"/>
    <property type="match status" value="1"/>
</dbReference>
<feature type="transmembrane region" description="Helical" evidence="16">
    <location>
        <begin position="393"/>
        <end position="415"/>
    </location>
</feature>
<feature type="binding site" evidence="15">
    <location>
        <position position="502"/>
    </location>
    <ligand>
        <name>Mg(2+)</name>
        <dbReference type="ChEBI" id="CHEBI:18420"/>
    </ligand>
</feature>
<feature type="binding site" evidence="14">
    <location>
        <position position="1057"/>
    </location>
    <ligand>
        <name>ATP</name>
        <dbReference type="ChEBI" id="CHEBI:30616"/>
    </ligand>
</feature>
<feature type="binding site" evidence="14">
    <location>
        <position position="1051"/>
    </location>
    <ligand>
        <name>ATP</name>
        <dbReference type="ChEBI" id="CHEBI:30616"/>
    </ligand>
</feature>
<feature type="binding site" evidence="14">
    <location>
        <position position="502"/>
    </location>
    <ligand>
        <name>ATP</name>
        <dbReference type="ChEBI" id="CHEBI:30616"/>
    </ligand>
</feature>
<keyword evidence="3 16" id="KW-0812">Transmembrane</keyword>
<feature type="binding site" evidence="14">
    <location>
        <position position="1087"/>
    </location>
    <ligand>
        <name>ATP</name>
        <dbReference type="ChEBI" id="CHEBI:30616"/>
    </ligand>
</feature>
<accession>A0A423W3U0</accession>
<comment type="catalytic activity">
    <reaction evidence="11 16">
        <text>ATP + H2O + phospholipidSide 1 = ADP + phosphate + phospholipidSide 2.</text>
        <dbReference type="EC" id="7.6.2.1"/>
    </reaction>
</comment>
<dbReference type="Pfam" id="PF13246">
    <property type="entry name" value="Cation_ATPase"/>
    <property type="match status" value="1"/>
</dbReference>
<evidence type="ECO:0000256" key="12">
    <source>
        <dbReference type="ARBA" id="ARBA00049128"/>
    </source>
</evidence>
<dbReference type="PANTHER" id="PTHR24092">
    <property type="entry name" value="PROBABLE PHOSPHOLIPID-TRANSPORTING ATPASE"/>
    <property type="match status" value="1"/>
</dbReference>
<reference evidence="20 21" key="1">
    <citation type="submission" date="2015-09" db="EMBL/GenBank/DDBJ databases">
        <title>Host preference determinants of Valsa canker pathogens revealed by comparative genomics.</title>
        <authorList>
            <person name="Yin Z."/>
            <person name="Huang L."/>
        </authorList>
    </citation>
    <scope>NUCLEOTIDE SEQUENCE [LARGE SCALE GENOMIC DNA]</scope>
    <source>
        <strain evidence="20 21">03-1</strain>
    </source>
</reference>
<feature type="compositionally biased region" description="Low complexity" evidence="17">
    <location>
        <begin position="582"/>
        <end position="593"/>
    </location>
</feature>
<feature type="binding site" evidence="14">
    <location>
        <position position="954"/>
    </location>
    <ligand>
        <name>ATP</name>
        <dbReference type="ChEBI" id="CHEBI:30616"/>
    </ligand>
</feature>
<evidence type="ECO:0000256" key="17">
    <source>
        <dbReference type="SAM" id="MobiDB-lite"/>
    </source>
</evidence>
<dbReference type="GO" id="GO:0045332">
    <property type="term" value="P:phospholipid translocation"/>
    <property type="evidence" value="ECO:0007669"/>
    <property type="project" value="TreeGrafter"/>
</dbReference>
<evidence type="ECO:0000256" key="4">
    <source>
        <dbReference type="ARBA" id="ARBA00022723"/>
    </source>
</evidence>
<feature type="transmembrane region" description="Helical" evidence="16">
    <location>
        <begin position="436"/>
        <end position="456"/>
    </location>
</feature>
<evidence type="ECO:0000313" key="21">
    <source>
        <dbReference type="Proteomes" id="UP000283895"/>
    </source>
</evidence>
<evidence type="ECO:0000259" key="18">
    <source>
        <dbReference type="Pfam" id="PF16209"/>
    </source>
</evidence>
<dbReference type="SUPFAM" id="SSF81653">
    <property type="entry name" value="Calcium ATPase, transduction domain A"/>
    <property type="match status" value="1"/>
</dbReference>
<dbReference type="SUPFAM" id="SSF81665">
    <property type="entry name" value="Calcium ATPase, transmembrane domain M"/>
    <property type="match status" value="1"/>
</dbReference>
<comment type="similarity">
    <text evidence="2 16">Belongs to the cation transport ATPase (P-type) (TC 3.A.3) family. Type IV subfamily.</text>
</comment>
<feature type="domain" description="P-type ATPase C-terminal" evidence="19">
    <location>
        <begin position="1110"/>
        <end position="1361"/>
    </location>
</feature>
<dbReference type="Pfam" id="PF16209">
    <property type="entry name" value="PhoLip_ATPase_N"/>
    <property type="match status" value="1"/>
</dbReference>
<feature type="transmembrane region" description="Helical" evidence="16">
    <location>
        <begin position="1334"/>
        <end position="1354"/>
    </location>
</feature>
<evidence type="ECO:0000256" key="6">
    <source>
        <dbReference type="ARBA" id="ARBA00022840"/>
    </source>
</evidence>
<dbReference type="FunFam" id="3.40.50.1000:FF:000014">
    <property type="entry name" value="Phospholipid-transporting ATPase"/>
    <property type="match status" value="1"/>
</dbReference>
<feature type="region of interest" description="Disordered" evidence="17">
    <location>
        <begin position="775"/>
        <end position="795"/>
    </location>
</feature>
<evidence type="ECO:0000256" key="9">
    <source>
        <dbReference type="ARBA" id="ARBA00022989"/>
    </source>
</evidence>
<dbReference type="NCBIfam" id="TIGR01494">
    <property type="entry name" value="ATPase_P-type"/>
    <property type="match status" value="1"/>
</dbReference>
<dbReference type="InterPro" id="IPR036412">
    <property type="entry name" value="HAD-like_sf"/>
</dbReference>
<keyword evidence="7 15" id="KW-0460">Magnesium</keyword>
<feature type="binding site" evidence="14">
    <location>
        <position position="719"/>
    </location>
    <ligand>
        <name>ATP</name>
        <dbReference type="ChEBI" id="CHEBI:30616"/>
    </ligand>
</feature>
<dbReference type="FunFam" id="3.40.50.1000:FF:000001">
    <property type="entry name" value="Phospholipid-transporting ATPase IC"/>
    <property type="match status" value="1"/>
</dbReference>
<evidence type="ECO:0000256" key="11">
    <source>
        <dbReference type="ARBA" id="ARBA00034036"/>
    </source>
</evidence>
<dbReference type="InterPro" id="IPR032630">
    <property type="entry name" value="P_typ_ATPase_c"/>
</dbReference>
<dbReference type="Gene3D" id="3.40.1110.10">
    <property type="entry name" value="Calcium-transporting ATPase, cytoplasmic domain N"/>
    <property type="match status" value="2"/>
</dbReference>
<feature type="active site" description="4-aspartylphosphate intermediate" evidence="13">
    <location>
        <position position="502"/>
    </location>
</feature>
<evidence type="ECO:0000259" key="19">
    <source>
        <dbReference type="Pfam" id="PF16212"/>
    </source>
</evidence>
<dbReference type="GO" id="GO:0005802">
    <property type="term" value="C:trans-Golgi network"/>
    <property type="evidence" value="ECO:0007669"/>
    <property type="project" value="TreeGrafter"/>
</dbReference>
<evidence type="ECO:0000256" key="14">
    <source>
        <dbReference type="PIRSR" id="PIRSR606539-2"/>
    </source>
</evidence>
<dbReference type="InterPro" id="IPR023214">
    <property type="entry name" value="HAD_sf"/>
</dbReference>
<comment type="catalytic activity">
    <reaction evidence="12">
        <text>a 1,2-diacyl-sn-glycero-3-phosphoethanolamine(out) + ATP + H2O = a 1,2-diacyl-sn-glycero-3-phosphoethanolamine(in) + ADP + phosphate + H(+)</text>
        <dbReference type="Rhea" id="RHEA:66132"/>
        <dbReference type="ChEBI" id="CHEBI:15377"/>
        <dbReference type="ChEBI" id="CHEBI:15378"/>
        <dbReference type="ChEBI" id="CHEBI:30616"/>
        <dbReference type="ChEBI" id="CHEBI:43474"/>
        <dbReference type="ChEBI" id="CHEBI:64612"/>
        <dbReference type="ChEBI" id="CHEBI:456216"/>
    </reaction>
    <physiologicalReaction direction="left-to-right" evidence="12">
        <dbReference type="Rhea" id="RHEA:66133"/>
    </physiologicalReaction>
</comment>
<feature type="binding site" evidence="14">
    <location>
        <position position="696"/>
    </location>
    <ligand>
        <name>ATP</name>
        <dbReference type="ChEBI" id="CHEBI:30616"/>
    </ligand>
</feature>
<dbReference type="GO" id="GO:0016887">
    <property type="term" value="F:ATP hydrolysis activity"/>
    <property type="evidence" value="ECO:0007669"/>
    <property type="project" value="InterPro"/>
</dbReference>
<evidence type="ECO:0000256" key="7">
    <source>
        <dbReference type="ARBA" id="ARBA00022842"/>
    </source>
</evidence>
<feature type="binding site" evidence="14">
    <location>
        <position position="874"/>
    </location>
    <ligand>
        <name>ATP</name>
        <dbReference type="ChEBI" id="CHEBI:30616"/>
    </ligand>
</feature>
<feature type="binding site" evidence="14">
    <location>
        <position position="956"/>
    </location>
    <ligand>
        <name>ATP</name>
        <dbReference type="ChEBI" id="CHEBI:30616"/>
    </ligand>
</feature>
<feature type="binding site" evidence="15">
    <location>
        <position position="1088"/>
    </location>
    <ligand>
        <name>Mg(2+)</name>
        <dbReference type="ChEBI" id="CHEBI:18420"/>
    </ligand>
</feature>
<dbReference type="NCBIfam" id="TIGR01652">
    <property type="entry name" value="ATPase-Plipid"/>
    <property type="match status" value="2"/>
</dbReference>
<dbReference type="GO" id="GO:0005886">
    <property type="term" value="C:plasma membrane"/>
    <property type="evidence" value="ECO:0007669"/>
    <property type="project" value="TreeGrafter"/>
</dbReference>
<name>A0A423W3U0_9PEZI</name>
<evidence type="ECO:0000256" key="3">
    <source>
        <dbReference type="ARBA" id="ARBA00022692"/>
    </source>
</evidence>
<keyword evidence="9 16" id="KW-1133">Transmembrane helix</keyword>
<dbReference type="OrthoDB" id="377733at2759"/>
<feature type="domain" description="P-type ATPase N-terminal" evidence="18">
    <location>
        <begin position="94"/>
        <end position="151"/>
    </location>
</feature>
<evidence type="ECO:0000256" key="16">
    <source>
        <dbReference type="RuleBase" id="RU362033"/>
    </source>
</evidence>
<dbReference type="InterPro" id="IPR018303">
    <property type="entry name" value="ATPase_P-typ_P_site"/>
</dbReference>
<dbReference type="Gene3D" id="2.70.150.10">
    <property type="entry name" value="Calcium-transporting ATPase, cytoplasmic transduction domain A"/>
    <property type="match status" value="1"/>
</dbReference>
<dbReference type="GO" id="GO:0000287">
    <property type="term" value="F:magnesium ion binding"/>
    <property type="evidence" value="ECO:0007669"/>
    <property type="project" value="UniProtKB-UniRule"/>
</dbReference>
<feature type="region of interest" description="Disordered" evidence="17">
    <location>
        <begin position="546"/>
        <end position="596"/>
    </location>
</feature>
<dbReference type="InterPro" id="IPR001757">
    <property type="entry name" value="P_typ_ATPase"/>
</dbReference>
<keyword evidence="10 16" id="KW-0472">Membrane</keyword>
<comment type="caution">
    <text evidence="20">The sequence shown here is derived from an EMBL/GenBank/DDBJ whole genome shotgun (WGS) entry which is preliminary data.</text>
</comment>
<gene>
    <name evidence="20" type="ORF">VMCG_07029</name>
</gene>
<dbReference type="Gene3D" id="3.40.50.1000">
    <property type="entry name" value="HAD superfamily/HAD-like"/>
    <property type="match status" value="2"/>
</dbReference>
<comment type="cofactor">
    <cofactor evidence="15">
        <name>Mg(2+)</name>
        <dbReference type="ChEBI" id="CHEBI:18420"/>
    </cofactor>
</comment>
<feature type="binding site" evidence="15">
    <location>
        <position position="504"/>
    </location>
    <ligand>
        <name>Mg(2+)</name>
        <dbReference type="ChEBI" id="CHEBI:18420"/>
    </ligand>
</feature>
<organism evidence="20 21">
    <name type="scientific">Cytospora schulzeri</name>
    <dbReference type="NCBI Taxonomy" id="448051"/>
    <lineage>
        <taxon>Eukaryota</taxon>
        <taxon>Fungi</taxon>
        <taxon>Dikarya</taxon>
        <taxon>Ascomycota</taxon>
        <taxon>Pezizomycotina</taxon>
        <taxon>Sordariomycetes</taxon>
        <taxon>Sordariomycetidae</taxon>
        <taxon>Diaporthales</taxon>
        <taxon>Cytosporaceae</taxon>
        <taxon>Cytospora</taxon>
    </lineage>
</organism>
<dbReference type="Pfam" id="PF00702">
    <property type="entry name" value="Hydrolase"/>
    <property type="match status" value="1"/>
</dbReference>
<dbReference type="InterPro" id="IPR023298">
    <property type="entry name" value="ATPase_P-typ_TM_dom_sf"/>
</dbReference>
<evidence type="ECO:0000313" key="20">
    <source>
        <dbReference type="EMBL" id="ROV98002.1"/>
    </source>
</evidence>
<dbReference type="PROSITE" id="PS00154">
    <property type="entry name" value="ATPASE_E1_E2"/>
    <property type="match status" value="1"/>
</dbReference>
<feature type="binding site" evidence="14">
    <location>
        <position position="503"/>
    </location>
    <ligand>
        <name>ATP</name>
        <dbReference type="ChEBI" id="CHEBI:30616"/>
    </ligand>
</feature>
<dbReference type="GO" id="GO:0006892">
    <property type="term" value="P:post-Golgi vesicle-mediated transport"/>
    <property type="evidence" value="ECO:0007669"/>
    <property type="project" value="TreeGrafter"/>
</dbReference>
<sequence>MKGPISTDDTKGDDRIASVTTGIIEEKPSHADGAGSPAPARPSHSQQVHQFIQECYQRLIVELVLRRKELPPSKDGRRISLNPGSTLPLIDERRGHAFISNAIRTSRYNVFDFFPKQLLFQFTRLGNFYFLCIGIPQTIPGISTTGNYTTILPLLFFVLLTIFKEGYDDYKRHRLDKVENAQPVTVLRTVHEGELGSARGGWSWAYAHFENWLKSLPYHSKKPENSELKDTEIVDGFQWKRAAWKDLKVGDTVKLLRDEEIPADLVLIHADGENGLAYIETMALDGETNLKSKHILPEFEGCDSISGILACQAEFVVEDPNADLYNFDGRADVNGKTVPLTLNEVVYRGSILRNTPCAIGVVINTGEECKIRMNANHHPRAKRPALEAVYNRVVLSLVFYVICLTMGCSIGYMLWQRTMERYAWYVRGQHVPPEDIIIGYAIMFNNVIPLALYVSLEIVKIGQMLMLNGDVGMYDEASDTPARCNTNTILENLGQVGYIFSDKTGTLTENVMKFRKMTIAGTAWLHEMDIVKAKADKTQEMKGLYQDSSIGTGHGTPQIVAEPEKPNAGGNTLESPIKPRRSSSQSRSTSRPSYIQPDVTTEDLMEFIRARPNSMFARKAMQYILAMALCHTCLPEVRDGEIEYQASSPDELALVRAAQELGYTVIQRSSHHVTVKVCNGDSEATRVYEILDIIEFSSKRKRMSIILRCPDSRIWLISKGADSMILPRLKMAQVAIQKAEEVRQSVEMERALHRKSLQNEPRNSFGGRPSLTIRRSIGLSRPSGPSTPLRPPIYSRSKSFEIGSVYSPEDRSRPSLARGVSLDVTTSLALRSKSAAGRQLEKFSFLDDPSINDDATVFTRSFKLLDDFATEGLRTLLFAHKFIPEEDYQNWKKVFHAAETSLIDRQARIEEAGDLIEQDLDLVGASAIEDKLQKGVPETIDKLRRANIKIWMLTGDKRETAINIAHSARICLPESEMYILDADAGDLEAQMLEAIDDMNINGAGDSTSHNHTVVVIDGATLGCIENQPANSQLKDLLFTMIPHIDSVICCRASPAQKAFIVRATRKTISNRPVTSPTLTLAIGDGANDLAMIAEAHVGIGLSGREGLQAARVADYAIAQFRFLQRLLLVHGRWNYVRTAKFVLWTFWKEMFFYLPQEVFTRYTGYTGTSLYESWSLTVLNILFTSLCVIVPGVWEQDLSAETLLAVPELYVYGQRGEALNLSRYLGWMVGAAMEGLLVFYGCWAGYGYFGQAGEMRDSGLYALGNLVFSACIMWTNLKLLIIETHHKSPVILFAFFITIAGWWAWQSFLAGSYAPQISPYDVRGGFFHAFGKDLGWWLTLILVIFTLFVIELGFKMAKRTMTILGLWRWGRGRFQRVKRWRKVEREDWMDGNLEDWDLGLWQEMEKDTRVRERLADILEEEERGVTGVDGVDGL</sequence>
<dbReference type="SUPFAM" id="SSF56784">
    <property type="entry name" value="HAD-like"/>
    <property type="match status" value="1"/>
</dbReference>
<feature type="transmembrane region" description="Helical" evidence="16">
    <location>
        <begin position="1289"/>
        <end position="1314"/>
    </location>
</feature>
<evidence type="ECO:0000256" key="13">
    <source>
        <dbReference type="PIRSR" id="PIRSR606539-1"/>
    </source>
</evidence>
<proteinExistence type="inferred from homology"/>